<evidence type="ECO:0000256" key="2">
    <source>
        <dbReference type="ARBA" id="ARBA00010765"/>
    </source>
</evidence>
<dbReference type="PANTHER" id="PTHR22976">
    <property type="entry name" value="BIOTIN SYNTHASE"/>
    <property type="match status" value="1"/>
</dbReference>
<dbReference type="InterPro" id="IPR058240">
    <property type="entry name" value="rSAM_sf"/>
</dbReference>
<dbReference type="GO" id="GO:0004076">
    <property type="term" value="F:biotin synthase activity"/>
    <property type="evidence" value="ECO:0007669"/>
    <property type="project" value="UniProtKB-UniRule"/>
</dbReference>
<protein>
    <recommendedName>
        <fullName evidence="3 13">Biotin synthase</fullName>
        <ecNumber evidence="3 13">2.8.1.6</ecNumber>
    </recommendedName>
</protein>
<dbReference type="SUPFAM" id="SSF102114">
    <property type="entry name" value="Radical SAM enzymes"/>
    <property type="match status" value="1"/>
</dbReference>
<keyword evidence="8 13" id="KW-0479">Metal-binding</keyword>
<dbReference type="Gene3D" id="3.20.20.70">
    <property type="entry name" value="Aldolase class I"/>
    <property type="match status" value="1"/>
</dbReference>
<evidence type="ECO:0000256" key="12">
    <source>
        <dbReference type="ARBA" id="ARBA00051157"/>
    </source>
</evidence>
<keyword evidence="9 13" id="KW-0093">Biotin biosynthesis</keyword>
<comment type="cofactor">
    <cofactor evidence="14">
        <name>[2Fe-2S] cluster</name>
        <dbReference type="ChEBI" id="CHEBI:190135"/>
    </cofactor>
    <text evidence="14">Binds 1 [2Fe-2S] cluster. The cluster is coordinated with 3 cysteines and 1 arginine.</text>
</comment>
<dbReference type="GO" id="GO:0009102">
    <property type="term" value="P:biotin biosynthetic process"/>
    <property type="evidence" value="ECO:0007669"/>
    <property type="project" value="UniProtKB-UniRule"/>
</dbReference>
<dbReference type="SFLD" id="SFLDG01278">
    <property type="entry name" value="biotin_synthase_like"/>
    <property type="match status" value="1"/>
</dbReference>
<feature type="binding site" evidence="13 14">
    <location>
        <position position="80"/>
    </location>
    <ligand>
        <name>[4Fe-4S] cluster</name>
        <dbReference type="ChEBI" id="CHEBI:49883"/>
        <note>4Fe-4S-S-AdoMet</note>
    </ligand>
</feature>
<dbReference type="PATRIC" id="fig|45067.4.peg.839"/>
<dbReference type="EC" id="2.8.1.6" evidence="3 13"/>
<evidence type="ECO:0000256" key="4">
    <source>
        <dbReference type="ARBA" id="ARBA00022485"/>
    </source>
</evidence>
<dbReference type="InterPro" id="IPR002684">
    <property type="entry name" value="Biotin_synth/BioAB"/>
</dbReference>
<dbReference type="PIRSF" id="PIRSF001619">
    <property type="entry name" value="Biotin_synth"/>
    <property type="match status" value="1"/>
</dbReference>
<dbReference type="SFLD" id="SFLDF00272">
    <property type="entry name" value="biotin_synthase"/>
    <property type="match status" value="1"/>
</dbReference>
<dbReference type="InterPro" id="IPR006638">
    <property type="entry name" value="Elp3/MiaA/NifB-like_rSAM"/>
</dbReference>
<dbReference type="GO" id="GO:0051539">
    <property type="term" value="F:4 iron, 4 sulfur cluster binding"/>
    <property type="evidence" value="ECO:0007669"/>
    <property type="project" value="UniProtKB-KW"/>
</dbReference>
<dbReference type="PROSITE" id="PS51918">
    <property type="entry name" value="RADICAL_SAM"/>
    <property type="match status" value="1"/>
</dbReference>
<evidence type="ECO:0000256" key="13">
    <source>
        <dbReference type="HAMAP-Rule" id="MF_01694"/>
    </source>
</evidence>
<evidence type="ECO:0000256" key="8">
    <source>
        <dbReference type="ARBA" id="ARBA00022723"/>
    </source>
</evidence>
<comment type="catalytic activity">
    <reaction evidence="12 13">
        <text>(4R,5S)-dethiobiotin + (sulfur carrier)-SH + 2 reduced [2Fe-2S]-[ferredoxin] + 2 S-adenosyl-L-methionine = (sulfur carrier)-H + biotin + 2 5'-deoxyadenosine + 2 L-methionine + 2 oxidized [2Fe-2S]-[ferredoxin]</text>
        <dbReference type="Rhea" id="RHEA:22060"/>
        <dbReference type="Rhea" id="RHEA-COMP:10000"/>
        <dbReference type="Rhea" id="RHEA-COMP:10001"/>
        <dbReference type="Rhea" id="RHEA-COMP:14737"/>
        <dbReference type="Rhea" id="RHEA-COMP:14739"/>
        <dbReference type="ChEBI" id="CHEBI:17319"/>
        <dbReference type="ChEBI" id="CHEBI:29917"/>
        <dbReference type="ChEBI" id="CHEBI:33737"/>
        <dbReference type="ChEBI" id="CHEBI:33738"/>
        <dbReference type="ChEBI" id="CHEBI:57586"/>
        <dbReference type="ChEBI" id="CHEBI:57844"/>
        <dbReference type="ChEBI" id="CHEBI:59789"/>
        <dbReference type="ChEBI" id="CHEBI:64428"/>
        <dbReference type="ChEBI" id="CHEBI:149473"/>
        <dbReference type="EC" id="2.8.1.6"/>
    </reaction>
</comment>
<keyword evidence="6 13" id="KW-0949">S-adenosyl-L-methionine</keyword>
<accession>A0A0W0VTS5</accession>
<dbReference type="PANTHER" id="PTHR22976:SF2">
    <property type="entry name" value="BIOTIN SYNTHASE, MITOCHONDRIAL"/>
    <property type="match status" value="1"/>
</dbReference>
<comment type="similarity">
    <text evidence="2 13">Belongs to the radical SAM superfamily. Biotin synthase family.</text>
</comment>
<evidence type="ECO:0000256" key="5">
    <source>
        <dbReference type="ARBA" id="ARBA00022679"/>
    </source>
</evidence>
<evidence type="ECO:0000256" key="1">
    <source>
        <dbReference type="ARBA" id="ARBA00004942"/>
    </source>
</evidence>
<keyword evidence="11 13" id="KW-0411">Iron-sulfur</keyword>
<keyword evidence="5 13" id="KW-0808">Transferase</keyword>
<reference evidence="16 17" key="1">
    <citation type="submission" date="2015-11" db="EMBL/GenBank/DDBJ databases">
        <title>Genomic analysis of 38 Legionella species identifies large and diverse effector repertoires.</title>
        <authorList>
            <person name="Burstein D."/>
            <person name="Amaro F."/>
            <person name="Zusman T."/>
            <person name="Lifshitz Z."/>
            <person name="Cohen O."/>
            <person name="Gilbert J.A."/>
            <person name="Pupko T."/>
            <person name="Shuman H.A."/>
            <person name="Segal G."/>
        </authorList>
    </citation>
    <scope>NUCLEOTIDE SEQUENCE [LARGE SCALE GENOMIC DNA]</scope>
    <source>
        <strain evidence="16 17">ATCC 49751</strain>
    </source>
</reference>
<dbReference type="SMART" id="SM00876">
    <property type="entry name" value="BATS"/>
    <property type="match status" value="1"/>
</dbReference>
<dbReference type="GO" id="GO:0005506">
    <property type="term" value="F:iron ion binding"/>
    <property type="evidence" value="ECO:0007669"/>
    <property type="project" value="UniProtKB-UniRule"/>
</dbReference>
<dbReference type="eggNOG" id="COG0502">
    <property type="taxonomic scope" value="Bacteria"/>
</dbReference>
<dbReference type="SFLD" id="SFLDS00029">
    <property type="entry name" value="Radical_SAM"/>
    <property type="match status" value="1"/>
</dbReference>
<dbReference type="CDD" id="cd01335">
    <property type="entry name" value="Radical_SAM"/>
    <property type="match status" value="1"/>
</dbReference>
<name>A0A0W0VTS5_9GAMM</name>
<sequence length="340" mass="37532">MSASEGEVTAGMTNSGLLIQGENVNKHRHWTISEITAIYEQSFNDLLYEAHRIHREHHPANVVQLAKLLSIKTGACPENCGYCSQSGHYQTHVEKEKLMTVDQVLAKAQEAKDNGAKRFCMGAAWRSPPDKAIPQLKEMIAGVKAMGLETCMTLGMLTEEQACALKEAGLDFYNHNIDTSPSYYDKVVTTRQFSDRLETLERVRQAGIRVCCGGILGLGETREDRIEFLLTLANMESPPESVPINRLIPVEGTPLAKASPVEGIELVRTIATARILMPTSVIRLTAGRTEMSDELQALCYFAGANSIFIGNKLLTEDNPTQNKDQQLFEKLGLKAFAETC</sequence>
<dbReference type="EMBL" id="LNYI01000014">
    <property type="protein sequence ID" value="KTD23438.1"/>
    <property type="molecule type" value="Genomic_DNA"/>
</dbReference>
<feature type="binding site" evidence="13 14">
    <location>
        <position position="120"/>
    </location>
    <ligand>
        <name>[2Fe-2S] cluster</name>
        <dbReference type="ChEBI" id="CHEBI:190135"/>
    </ligand>
</feature>
<dbReference type="Pfam" id="PF06968">
    <property type="entry name" value="BATS"/>
    <property type="match status" value="1"/>
</dbReference>
<dbReference type="Pfam" id="PF04055">
    <property type="entry name" value="Radical_SAM"/>
    <property type="match status" value="1"/>
</dbReference>
<proteinExistence type="inferred from homology"/>
<keyword evidence="7 13" id="KW-0001">2Fe-2S</keyword>
<comment type="cofactor">
    <cofactor evidence="13">
        <name>[2Fe-2S] cluster</name>
        <dbReference type="ChEBI" id="CHEBI:190135"/>
    </cofactor>
    <text evidence="13">Binds 1 [2Fe-2S] cluster. The cluster is coordinated with 3 cysteines and 1 arginine.</text>
</comment>
<evidence type="ECO:0000256" key="11">
    <source>
        <dbReference type="ARBA" id="ARBA00023014"/>
    </source>
</evidence>
<dbReference type="AlphaFoldDB" id="A0A0W0VTS5"/>
<keyword evidence="4 13" id="KW-0004">4Fe-4S</keyword>
<feature type="binding site" evidence="13 14">
    <location>
        <position position="151"/>
    </location>
    <ligand>
        <name>[2Fe-2S] cluster</name>
        <dbReference type="ChEBI" id="CHEBI:190135"/>
    </ligand>
</feature>
<dbReference type="InterPro" id="IPR010722">
    <property type="entry name" value="BATS_dom"/>
</dbReference>
<dbReference type="HAMAP" id="MF_01694">
    <property type="entry name" value="BioB"/>
    <property type="match status" value="1"/>
</dbReference>
<feature type="binding site" evidence="13 14">
    <location>
        <position position="76"/>
    </location>
    <ligand>
        <name>[4Fe-4S] cluster</name>
        <dbReference type="ChEBI" id="CHEBI:49883"/>
        <note>4Fe-4S-S-AdoMet</note>
    </ligand>
</feature>
<dbReference type="SMART" id="SM00729">
    <property type="entry name" value="Elp3"/>
    <property type="match status" value="1"/>
</dbReference>
<evidence type="ECO:0000313" key="17">
    <source>
        <dbReference type="Proteomes" id="UP000054869"/>
    </source>
</evidence>
<comment type="caution">
    <text evidence="16">The sequence shown here is derived from an EMBL/GenBank/DDBJ whole genome shotgun (WGS) entry which is preliminary data.</text>
</comment>
<evidence type="ECO:0000256" key="10">
    <source>
        <dbReference type="ARBA" id="ARBA00023004"/>
    </source>
</evidence>
<gene>
    <name evidence="13 16" type="primary">bioB</name>
    <name evidence="16" type="ORF">Llan_0809</name>
</gene>
<feature type="binding site" evidence="13 14">
    <location>
        <position position="83"/>
    </location>
    <ligand>
        <name>[4Fe-4S] cluster</name>
        <dbReference type="ChEBI" id="CHEBI:49883"/>
        <note>4Fe-4S-S-AdoMet</note>
    </ligand>
</feature>
<keyword evidence="10 13" id="KW-0408">Iron</keyword>
<dbReference type="FunFam" id="3.20.20.70:FF:000011">
    <property type="entry name" value="Biotin synthase"/>
    <property type="match status" value="1"/>
</dbReference>
<dbReference type="SFLD" id="SFLDG01060">
    <property type="entry name" value="BATS_domain_containing"/>
    <property type="match status" value="1"/>
</dbReference>
<dbReference type="InterPro" id="IPR024177">
    <property type="entry name" value="Biotin_synthase"/>
</dbReference>
<evidence type="ECO:0000259" key="15">
    <source>
        <dbReference type="PROSITE" id="PS51918"/>
    </source>
</evidence>
<feature type="domain" description="Radical SAM core" evidence="15">
    <location>
        <begin position="61"/>
        <end position="288"/>
    </location>
</feature>
<evidence type="ECO:0000256" key="3">
    <source>
        <dbReference type="ARBA" id="ARBA00012236"/>
    </source>
</evidence>
<dbReference type="InterPro" id="IPR013785">
    <property type="entry name" value="Aldolase_TIM"/>
</dbReference>
<feature type="binding site" evidence="13 14">
    <location>
        <position position="211"/>
    </location>
    <ligand>
        <name>[2Fe-2S] cluster</name>
        <dbReference type="ChEBI" id="CHEBI:190135"/>
    </ligand>
</feature>
<comment type="subunit">
    <text evidence="13">Homodimer.</text>
</comment>
<dbReference type="GO" id="GO:0051537">
    <property type="term" value="F:2 iron, 2 sulfur cluster binding"/>
    <property type="evidence" value="ECO:0007669"/>
    <property type="project" value="UniProtKB-KW"/>
</dbReference>
<evidence type="ECO:0000256" key="7">
    <source>
        <dbReference type="ARBA" id="ARBA00022714"/>
    </source>
</evidence>
<organism evidence="16 17">
    <name type="scientific">Legionella lansingensis</name>
    <dbReference type="NCBI Taxonomy" id="45067"/>
    <lineage>
        <taxon>Bacteria</taxon>
        <taxon>Pseudomonadati</taxon>
        <taxon>Pseudomonadota</taxon>
        <taxon>Gammaproteobacteria</taxon>
        <taxon>Legionellales</taxon>
        <taxon>Legionellaceae</taxon>
        <taxon>Legionella</taxon>
    </lineage>
</organism>
<evidence type="ECO:0000256" key="14">
    <source>
        <dbReference type="PIRSR" id="PIRSR001619-1"/>
    </source>
</evidence>
<feature type="binding site" evidence="13 14">
    <location>
        <position position="283"/>
    </location>
    <ligand>
        <name>[2Fe-2S] cluster</name>
        <dbReference type="ChEBI" id="CHEBI:190135"/>
    </ligand>
</feature>
<dbReference type="Proteomes" id="UP000054869">
    <property type="component" value="Unassembled WGS sequence"/>
</dbReference>
<dbReference type="NCBIfam" id="TIGR00433">
    <property type="entry name" value="bioB"/>
    <property type="match status" value="1"/>
</dbReference>
<dbReference type="UniPathway" id="UPA00078">
    <property type="reaction ID" value="UER00162"/>
</dbReference>
<dbReference type="STRING" id="45067.Llan_0809"/>
<evidence type="ECO:0000256" key="9">
    <source>
        <dbReference type="ARBA" id="ARBA00022756"/>
    </source>
</evidence>
<evidence type="ECO:0000256" key="6">
    <source>
        <dbReference type="ARBA" id="ARBA00022691"/>
    </source>
</evidence>
<comment type="cofactor">
    <cofactor evidence="13 14">
        <name>[4Fe-4S] cluster</name>
        <dbReference type="ChEBI" id="CHEBI:49883"/>
    </cofactor>
    <text evidence="13 14">Binds 1 [4Fe-4S] cluster. The cluster is coordinated with 3 cysteines and an exchangeable S-adenosyl-L-methionine.</text>
</comment>
<evidence type="ECO:0000313" key="16">
    <source>
        <dbReference type="EMBL" id="KTD23438.1"/>
    </source>
</evidence>
<keyword evidence="17" id="KW-1185">Reference proteome</keyword>
<comment type="pathway">
    <text evidence="1 13">Cofactor biosynthesis; biotin biosynthesis; biotin from 7,8-diaminononanoate: step 2/2.</text>
</comment>
<comment type="function">
    <text evidence="13">Catalyzes the conversion of dethiobiotin (DTB) to biotin by the insertion of a sulfur atom into dethiobiotin via a radical-based mechanism.</text>
</comment>
<dbReference type="InterPro" id="IPR007197">
    <property type="entry name" value="rSAM"/>
</dbReference>